<sequence length="169" mass="19206">MLFSRNKKNFYDERIEQEKNKIYREIYYLVIGLCVLSVIVKFFMFEWGTAPIYTELLILVGIPIYYVVRSAKTGIFSEEIEVHDGESKWSFDGKMAGAAIIGGVAISIVMAINSVVQFAQGPGEAWYYFILVFITSMMIYTGIIGGIVLLSYLYLKNKSQKVAESTKDE</sequence>
<feature type="transmembrane region" description="Helical" evidence="1">
    <location>
        <begin position="50"/>
        <end position="68"/>
    </location>
</feature>
<dbReference type="InterPro" id="IPR046664">
    <property type="entry name" value="DUF6773"/>
</dbReference>
<dbReference type="EMBL" id="NPBS01000041">
    <property type="protein sequence ID" value="PAF26199.1"/>
    <property type="molecule type" value="Genomic_DNA"/>
</dbReference>
<comment type="caution">
    <text evidence="2">The sequence shown here is derived from an EMBL/GenBank/DDBJ whole genome shotgun (WGS) entry which is preliminary data.</text>
</comment>
<accession>A0A268S127</accession>
<protein>
    <recommendedName>
        <fullName evidence="4">DUF3278 domain-containing protein</fullName>
    </recommendedName>
</protein>
<dbReference type="RefSeq" id="WP_095237775.1">
    <property type="nucleotide sequence ID" value="NZ_CP155469.1"/>
</dbReference>
<evidence type="ECO:0008006" key="4">
    <source>
        <dbReference type="Google" id="ProtNLM"/>
    </source>
</evidence>
<reference evidence="2 3" key="1">
    <citation type="submission" date="2017-07" db="EMBL/GenBank/DDBJ databases">
        <title>Isolation and whole genome analysis of endospore-forming bacteria from heroin.</title>
        <authorList>
            <person name="Kalinowski J."/>
            <person name="Ahrens B."/>
            <person name="Al-Dilaimi A."/>
            <person name="Winkler A."/>
            <person name="Wibberg D."/>
            <person name="Schleenbecker U."/>
            <person name="Ruckert C."/>
            <person name="Wolfel R."/>
            <person name="Grass G."/>
        </authorList>
    </citation>
    <scope>NUCLEOTIDE SEQUENCE [LARGE SCALE GENOMIC DNA]</scope>
    <source>
        <strain evidence="2 3">7523-2</strain>
    </source>
</reference>
<gene>
    <name evidence="2" type="ORF">CHH61_09590</name>
</gene>
<evidence type="ECO:0000256" key="1">
    <source>
        <dbReference type="SAM" id="Phobius"/>
    </source>
</evidence>
<dbReference type="Pfam" id="PF20563">
    <property type="entry name" value="DUF6773"/>
    <property type="match status" value="1"/>
</dbReference>
<evidence type="ECO:0000313" key="3">
    <source>
        <dbReference type="Proteomes" id="UP000216133"/>
    </source>
</evidence>
<dbReference type="AlphaFoldDB" id="A0A268S127"/>
<keyword evidence="1" id="KW-0472">Membrane</keyword>
<feature type="transmembrane region" description="Helical" evidence="1">
    <location>
        <begin position="96"/>
        <end position="119"/>
    </location>
</feature>
<organism evidence="2 3">
    <name type="scientific">Shouchella clausii</name>
    <name type="common">Alkalihalobacillus clausii</name>
    <dbReference type="NCBI Taxonomy" id="79880"/>
    <lineage>
        <taxon>Bacteria</taxon>
        <taxon>Bacillati</taxon>
        <taxon>Bacillota</taxon>
        <taxon>Bacilli</taxon>
        <taxon>Bacillales</taxon>
        <taxon>Bacillaceae</taxon>
        <taxon>Shouchella</taxon>
    </lineage>
</organism>
<name>A0A268S127_SHOCL</name>
<keyword evidence="1" id="KW-0812">Transmembrane</keyword>
<feature type="transmembrane region" description="Helical" evidence="1">
    <location>
        <begin position="26"/>
        <end position="44"/>
    </location>
</feature>
<keyword evidence="1" id="KW-1133">Transmembrane helix</keyword>
<evidence type="ECO:0000313" key="2">
    <source>
        <dbReference type="EMBL" id="PAF26199.1"/>
    </source>
</evidence>
<feature type="transmembrane region" description="Helical" evidence="1">
    <location>
        <begin position="125"/>
        <end position="155"/>
    </location>
</feature>
<dbReference type="Proteomes" id="UP000216133">
    <property type="component" value="Unassembled WGS sequence"/>
</dbReference>
<proteinExistence type="predicted"/>